<comment type="similarity">
    <text evidence="7">Belongs to the aldehyde dehydrogenase family.</text>
</comment>
<dbReference type="GO" id="GO:0004657">
    <property type="term" value="F:proline dehydrogenase activity"/>
    <property type="evidence" value="ECO:0007669"/>
    <property type="project" value="UniProtKB-EC"/>
</dbReference>
<dbReference type="PIRSF" id="PIRSF000197">
    <property type="entry name" value="Bifunct_PutA"/>
    <property type="match status" value="1"/>
</dbReference>
<dbReference type="GO" id="GO:0003842">
    <property type="term" value="F:L-glutamate gamma-semialdehyde dehydrogenase activity"/>
    <property type="evidence" value="ECO:0007669"/>
    <property type="project" value="UniProtKB-EC"/>
</dbReference>
<keyword evidence="5" id="KW-0678">Repressor</keyword>
<dbReference type="InterPro" id="IPR016160">
    <property type="entry name" value="Ald_DH_CS_CYS"/>
</dbReference>
<evidence type="ECO:0000256" key="7">
    <source>
        <dbReference type="RuleBase" id="RU003345"/>
    </source>
</evidence>
<dbReference type="SUPFAM" id="SSF53720">
    <property type="entry name" value="ALDH-like"/>
    <property type="match status" value="1"/>
</dbReference>
<evidence type="ECO:0000259" key="9">
    <source>
        <dbReference type="Pfam" id="PF00171"/>
    </source>
</evidence>
<dbReference type="InterPro" id="IPR005933">
    <property type="entry name" value="PutA_C"/>
</dbReference>
<protein>
    <recommendedName>
        <fullName evidence="5">Bifunctional protein PutA</fullName>
    </recommendedName>
    <domain>
        <recommendedName>
            <fullName evidence="5">Proline dehydrogenase</fullName>
            <ecNumber evidence="5">1.5.5.2</ecNumber>
        </recommendedName>
        <alternativeName>
            <fullName evidence="5">Proline oxidase</fullName>
        </alternativeName>
    </domain>
    <domain>
        <recommendedName>
            <fullName evidence="5">Delta-1-pyrroline-5-carboxylate dehydrogenase</fullName>
            <shortName evidence="5">P5C dehydrogenase</shortName>
            <ecNumber evidence="5">1.2.1.88</ecNumber>
        </recommendedName>
        <alternativeName>
            <fullName evidence="5">L-glutamate gamma-semialdehyde dehydrogenase</fullName>
        </alternativeName>
    </domain>
</protein>
<dbReference type="Gene3D" id="3.40.309.10">
    <property type="entry name" value="Aldehyde Dehydrogenase, Chain A, domain 2"/>
    <property type="match status" value="1"/>
</dbReference>
<sequence>MPFDMPTNSQATSSEHLLAKLSEAYVAPEQDVVQALQNALDLSDAEKISIKERTISLVSKCRKESGQGALFDQFLQEYGLSTSEGVTLMRLVEALIRTPDSETAIALVRDKLLAGDWKKHVNKSPSLTVNGASFGLTLSSTWIRLTGGTLANNLLARLGDKVLLSAVKRAMGIMSSHFVLGRSIEHAIDNSIAYENRGSTFSYDMLGEAAHTQKDADRYLKAYLTAANAIARKSRDYPSIKDAPGISVKLSALHPRYEFSKRNLCVPALHASLAQIARIAKAGNFGLTIDAEEADRLEVSLEIVEAILKDPEFENWDGLTIVVQAYQKRAPCTIAWLAHTARSYNRKIAVRLVKGAYWDMEIKRAQTLGLEGYPVYTRKENTDLAYLVCAQALFVESDVIFPQFATHNAQTAAAVMELAGDNRNYEFQRLHGMGPQLHENLIKVSGVKSRIYAPVGEYKDLLPYLVRRLLENGANSSFVNKLLDPEVPIESLAVDPSDQVRSNKSSTHPKIPHPRDILDGNRRIARGWDHTQRATSNMLETASEFDAPLTVASFIDGRDVTGKPLRIVSPFDTSKPIATAHLATEECIAYALDACAQSKWKHATPEQKNVVFNRAADLLEAEAHSFFSLCVHEAGKTLPDAIAEVREAVDFLRYYGHQITTPDMQDREPLGNVACISPWNFPLAIFLGQVVASLAAGNNVLAKPAEQTPVIAYKAVQLLYRAGIPHNALHLILGEGATIGSALVASSEVDGICFTGSTNTAKRIASTLASTKRPLTPFIAETGGMNAMIVDSTALIEQAVTDVLASSFQSAGQRCSACRIVCVQDSIADEFISMLAGAMHELKVGNPALLTTDVGPVIDHPAEDMLKKYIAEGRSKWKVIGEALTDPNPLCLNQGHFVTPIAFEIHSISELNEEKFGPVLHVIRFKSSELDQTIRAINALGYGLTMGQHSRIDSRVTRTAKISNVGNTYINRNQIGAVVGVQPFGGEGLSGTGPKAGGPLYLRRLSTRKNSKRALVSNIKTQALNLSHSSPMLERLQKATTLAAEHEHTWTITKAQRVLNDCRKEYPEVLEEIFSQIDSLPLTKPLQLPSPTGETNTLTFHARGTLVCYSENVQELKMQVFKALYAGNSVIALASNRAKETIASLRVQLVKSGLPEAFFQIFEEELLQPALALNIAGAVIDGQMRDAAASHLCTKQGPILPCLSSQDEIHRFVIERTVTINTTAAGGNASLLAM</sequence>
<dbReference type="InterPro" id="IPR024089">
    <property type="entry name" value="PRODH_PutA_dom_I/II"/>
</dbReference>
<comment type="catalytic activity">
    <reaction evidence="5">
        <text>L-proline + a quinone = (S)-1-pyrroline-5-carboxylate + a quinol + H(+)</text>
        <dbReference type="Rhea" id="RHEA:23784"/>
        <dbReference type="ChEBI" id="CHEBI:15378"/>
        <dbReference type="ChEBI" id="CHEBI:17388"/>
        <dbReference type="ChEBI" id="CHEBI:24646"/>
        <dbReference type="ChEBI" id="CHEBI:60039"/>
        <dbReference type="ChEBI" id="CHEBI:132124"/>
        <dbReference type="EC" id="1.5.5.2"/>
    </reaction>
</comment>
<dbReference type="InterPro" id="IPR024082">
    <property type="entry name" value="PRODH_PutA_dom_II"/>
</dbReference>
<dbReference type="Pfam" id="PF14850">
    <property type="entry name" value="Pro_dh-DNA_bdg"/>
    <property type="match status" value="1"/>
</dbReference>
<keyword evidence="5" id="KW-0804">Transcription</keyword>
<evidence type="ECO:0000256" key="8">
    <source>
        <dbReference type="SAM" id="MobiDB-lite"/>
    </source>
</evidence>
<gene>
    <name evidence="12" type="primary">putA</name>
    <name evidence="12" type="ORF">ACFQS8_02970</name>
</gene>
<evidence type="ECO:0000256" key="5">
    <source>
        <dbReference type="PIRNR" id="PIRNR000197"/>
    </source>
</evidence>
<dbReference type="Gene3D" id="3.20.20.220">
    <property type="match status" value="2"/>
</dbReference>
<comment type="function">
    <text evidence="5">Oxidizes proline to glutamate for use as a carbon and nitrogen source.</text>
</comment>
<dbReference type="EC" id="1.5.5.2" evidence="5"/>
<dbReference type="InterPro" id="IPR016162">
    <property type="entry name" value="Ald_DH_N"/>
</dbReference>
<dbReference type="Proteomes" id="UP001596492">
    <property type="component" value="Unassembled WGS sequence"/>
</dbReference>
<feature type="domain" description="Aldehyde dehydrogenase" evidence="9">
    <location>
        <begin position="563"/>
        <end position="1006"/>
    </location>
</feature>
<name>A0ABW2II58_9PROT</name>
<dbReference type="RefSeq" id="WP_382165560.1">
    <property type="nucleotide sequence ID" value="NZ_JBHTBR010000002.1"/>
</dbReference>
<comment type="cofactor">
    <cofactor evidence="5">
        <name>FAD</name>
        <dbReference type="ChEBI" id="CHEBI:57692"/>
    </cofactor>
</comment>
<keyword evidence="5" id="KW-0805">Transcription regulation</keyword>
<evidence type="ECO:0000256" key="4">
    <source>
        <dbReference type="ARBA" id="ARBA00048142"/>
    </source>
</evidence>
<comment type="similarity">
    <text evidence="5">In the C-terminal section; belongs to the aldehyde dehydrogenase family.</text>
</comment>
<keyword evidence="5" id="KW-0238">DNA-binding</keyword>
<evidence type="ECO:0000259" key="11">
    <source>
        <dbReference type="Pfam" id="PF14850"/>
    </source>
</evidence>
<dbReference type="InterPro" id="IPR025703">
    <property type="entry name" value="Bifunct_PutA"/>
</dbReference>
<evidence type="ECO:0000256" key="3">
    <source>
        <dbReference type="ARBA" id="ARBA00023027"/>
    </source>
</evidence>
<dbReference type="PANTHER" id="PTHR42862">
    <property type="entry name" value="DELTA-1-PYRROLINE-5-CARBOXYLATE DEHYDROGENASE 1, ISOFORM A-RELATED"/>
    <property type="match status" value="1"/>
</dbReference>
<keyword evidence="3 5" id="KW-0520">NAD</keyword>
<dbReference type="InterPro" id="IPR050485">
    <property type="entry name" value="Proline_metab_enzyme"/>
</dbReference>
<dbReference type="InterPro" id="IPR016163">
    <property type="entry name" value="Ald_DH_C"/>
</dbReference>
<dbReference type="PROSITE" id="PS00687">
    <property type="entry name" value="ALDEHYDE_DEHYDR_GLU"/>
    <property type="match status" value="1"/>
</dbReference>
<feature type="region of interest" description="Disordered" evidence="8">
    <location>
        <begin position="496"/>
        <end position="515"/>
    </location>
</feature>
<proteinExistence type="inferred from homology"/>
<keyword evidence="13" id="KW-1185">Reference proteome</keyword>
<dbReference type="SUPFAM" id="SSF81935">
    <property type="entry name" value="N-terminal domain of bifunctional PutA protein"/>
    <property type="match status" value="1"/>
</dbReference>
<comment type="caution">
    <text evidence="12">The sequence shown here is derived from an EMBL/GenBank/DDBJ whole genome shotgun (WGS) entry which is preliminary data.</text>
</comment>
<dbReference type="Gene3D" id="3.40.605.10">
    <property type="entry name" value="Aldehyde Dehydrogenase, Chain A, domain 1"/>
    <property type="match status" value="1"/>
</dbReference>
<organism evidence="12 13">
    <name type="scientific">Hirschia litorea</name>
    <dbReference type="NCBI Taxonomy" id="1199156"/>
    <lineage>
        <taxon>Bacteria</taxon>
        <taxon>Pseudomonadati</taxon>
        <taxon>Pseudomonadota</taxon>
        <taxon>Alphaproteobacteria</taxon>
        <taxon>Hyphomonadales</taxon>
        <taxon>Hyphomonadaceae</taxon>
        <taxon>Hirschia</taxon>
    </lineage>
</organism>
<dbReference type="Pfam" id="PF01619">
    <property type="entry name" value="Pro_dh"/>
    <property type="match status" value="1"/>
</dbReference>
<dbReference type="InterPro" id="IPR029041">
    <property type="entry name" value="FAD-linked_oxidoreductase-like"/>
</dbReference>
<dbReference type="NCBIfam" id="NF008869">
    <property type="entry name" value="PRK11904.1"/>
    <property type="match status" value="1"/>
</dbReference>
<evidence type="ECO:0000313" key="13">
    <source>
        <dbReference type="Proteomes" id="UP001596492"/>
    </source>
</evidence>
<keyword evidence="2 5" id="KW-0560">Oxidoreductase</keyword>
<dbReference type="InterPro" id="IPR016161">
    <property type="entry name" value="Ald_DH/histidinol_DH"/>
</dbReference>
<dbReference type="InterPro" id="IPR015590">
    <property type="entry name" value="Aldehyde_DH_dom"/>
</dbReference>
<comment type="catalytic activity">
    <reaction evidence="4 5">
        <text>L-glutamate 5-semialdehyde + NAD(+) + H2O = L-glutamate + NADH + 2 H(+)</text>
        <dbReference type="Rhea" id="RHEA:30235"/>
        <dbReference type="ChEBI" id="CHEBI:15377"/>
        <dbReference type="ChEBI" id="CHEBI:15378"/>
        <dbReference type="ChEBI" id="CHEBI:29985"/>
        <dbReference type="ChEBI" id="CHEBI:57540"/>
        <dbReference type="ChEBI" id="CHEBI:57945"/>
        <dbReference type="ChEBI" id="CHEBI:58066"/>
        <dbReference type="EC" id="1.2.1.88"/>
    </reaction>
</comment>
<feature type="compositionally biased region" description="Polar residues" evidence="8">
    <location>
        <begin position="499"/>
        <end position="508"/>
    </location>
</feature>
<evidence type="ECO:0000256" key="2">
    <source>
        <dbReference type="ARBA" id="ARBA00023002"/>
    </source>
</evidence>
<evidence type="ECO:0000256" key="1">
    <source>
        <dbReference type="ARBA" id="ARBA00004786"/>
    </source>
</evidence>
<feature type="active site" evidence="6">
    <location>
        <position position="781"/>
    </location>
</feature>
<keyword evidence="5" id="KW-0285">Flavoprotein</keyword>
<dbReference type="SUPFAM" id="SSF51730">
    <property type="entry name" value="FAD-linked oxidoreductase"/>
    <property type="match status" value="1"/>
</dbReference>
<accession>A0ABW2II58</accession>
<comment type="similarity">
    <text evidence="5">In the N-terminal section; belongs to the proline dehydrogenase family.</text>
</comment>
<dbReference type="CDD" id="cd07125">
    <property type="entry name" value="ALDH_PutA-P5CDH"/>
    <property type="match status" value="1"/>
</dbReference>
<comment type="pathway">
    <text evidence="1 5">Amino-acid degradation; L-proline degradation into L-glutamate; L-glutamate from L-proline: step 2/2.</text>
</comment>
<feature type="domain" description="Proline dehydrogenase" evidence="10">
    <location>
        <begin position="190"/>
        <end position="481"/>
    </location>
</feature>
<comment type="pathway">
    <text evidence="5">Amino-acid degradation; L-proline degradation into L-glutamate; L-glutamate from L-proline: step 1/2.</text>
</comment>
<evidence type="ECO:0000313" key="12">
    <source>
        <dbReference type="EMBL" id="MFC7290566.1"/>
    </source>
</evidence>
<dbReference type="EMBL" id="JBHTBR010000002">
    <property type="protein sequence ID" value="MFC7290566.1"/>
    <property type="molecule type" value="Genomic_DNA"/>
</dbReference>
<dbReference type="EC" id="1.2.1.88" evidence="5"/>
<dbReference type="InterPro" id="IPR002872">
    <property type="entry name" value="Proline_DH_dom"/>
</dbReference>
<keyword evidence="5" id="KW-0642">Proline metabolism</keyword>
<feature type="domain" description="Proline dehydrogenase PutA" evidence="11">
    <location>
        <begin position="71"/>
        <end position="178"/>
    </location>
</feature>
<dbReference type="PROSITE" id="PS00070">
    <property type="entry name" value="ALDEHYDE_DEHYDR_CYS"/>
    <property type="match status" value="1"/>
</dbReference>
<dbReference type="InterPro" id="IPR029510">
    <property type="entry name" value="Ald_DH_CS_GLU"/>
</dbReference>
<keyword evidence="5" id="KW-0274">FAD</keyword>
<reference evidence="13" key="1">
    <citation type="journal article" date="2019" name="Int. J. Syst. Evol. Microbiol.">
        <title>The Global Catalogue of Microorganisms (GCM) 10K type strain sequencing project: providing services to taxonomists for standard genome sequencing and annotation.</title>
        <authorList>
            <consortium name="The Broad Institute Genomics Platform"/>
            <consortium name="The Broad Institute Genome Sequencing Center for Infectious Disease"/>
            <person name="Wu L."/>
            <person name="Ma J."/>
        </authorList>
    </citation>
    <scope>NUCLEOTIDE SEQUENCE [LARGE SCALE GENOMIC DNA]</scope>
    <source>
        <strain evidence="13">CCUG 51308</strain>
    </source>
</reference>
<evidence type="ECO:0000256" key="6">
    <source>
        <dbReference type="PROSITE-ProRule" id="PRU10007"/>
    </source>
</evidence>
<dbReference type="PANTHER" id="PTHR42862:SF1">
    <property type="entry name" value="DELTA-1-PYRROLINE-5-CARBOXYLATE DEHYDROGENASE 2, ISOFORM A-RELATED"/>
    <property type="match status" value="1"/>
</dbReference>
<dbReference type="NCBIfam" id="TIGR01238">
    <property type="entry name" value="D1pyr5carbox3"/>
    <property type="match status" value="1"/>
</dbReference>
<evidence type="ECO:0000259" key="10">
    <source>
        <dbReference type="Pfam" id="PF01619"/>
    </source>
</evidence>
<dbReference type="Pfam" id="PF00171">
    <property type="entry name" value="Aldedh"/>
    <property type="match status" value="1"/>
</dbReference>